<accession>A0ABT3CRQ0</accession>
<name>A0ABT3CRQ0_9BACT</name>
<reference evidence="7 8" key="1">
    <citation type="submission" date="2022-10" db="EMBL/GenBank/DDBJ databases">
        <title>Comparative genomics and taxonomic characterization of three novel marine species of genus Reichenbachiella exhibiting antioxidant and polysaccharide degradation activities.</title>
        <authorList>
            <person name="Muhammad N."/>
            <person name="Lee Y.-J."/>
            <person name="Ko J."/>
            <person name="Kim S.-G."/>
        </authorList>
    </citation>
    <scope>NUCLEOTIDE SEQUENCE [LARGE SCALE GENOMIC DNA]</scope>
    <source>
        <strain evidence="7 8">ABR2-5</strain>
    </source>
</reference>
<protein>
    <submittedName>
        <fullName evidence="7">Calcium/sodium antiporter</fullName>
    </submittedName>
</protein>
<dbReference type="Pfam" id="PF01699">
    <property type="entry name" value="Na_Ca_ex"/>
    <property type="match status" value="2"/>
</dbReference>
<feature type="transmembrane region" description="Helical" evidence="5">
    <location>
        <begin position="131"/>
        <end position="152"/>
    </location>
</feature>
<comment type="subcellular location">
    <subcellularLocation>
        <location evidence="1">Membrane</location>
        <topology evidence="1">Multi-pass membrane protein</topology>
    </subcellularLocation>
</comment>
<evidence type="ECO:0000259" key="6">
    <source>
        <dbReference type="Pfam" id="PF01699"/>
    </source>
</evidence>
<dbReference type="Proteomes" id="UP001300692">
    <property type="component" value="Unassembled WGS sequence"/>
</dbReference>
<feature type="transmembrane region" description="Helical" evidence="5">
    <location>
        <begin position="211"/>
        <end position="234"/>
    </location>
</feature>
<evidence type="ECO:0000256" key="4">
    <source>
        <dbReference type="ARBA" id="ARBA00023136"/>
    </source>
</evidence>
<feature type="domain" description="Sodium/calcium exchanger membrane region" evidence="6">
    <location>
        <begin position="177"/>
        <end position="319"/>
    </location>
</feature>
<comment type="caution">
    <text evidence="7">The sequence shown here is derived from an EMBL/GenBank/DDBJ whole genome shotgun (WGS) entry which is preliminary data.</text>
</comment>
<dbReference type="EMBL" id="JAOYOD010000001">
    <property type="protein sequence ID" value="MCV9386145.1"/>
    <property type="molecule type" value="Genomic_DNA"/>
</dbReference>
<evidence type="ECO:0000256" key="3">
    <source>
        <dbReference type="ARBA" id="ARBA00022989"/>
    </source>
</evidence>
<dbReference type="PANTHER" id="PTHR10846:SF8">
    <property type="entry name" value="INNER MEMBRANE PROTEIN YRBG"/>
    <property type="match status" value="1"/>
</dbReference>
<keyword evidence="3 5" id="KW-1133">Transmembrane helix</keyword>
<proteinExistence type="predicted"/>
<dbReference type="PANTHER" id="PTHR10846">
    <property type="entry name" value="SODIUM/POTASSIUM/CALCIUM EXCHANGER"/>
    <property type="match status" value="1"/>
</dbReference>
<evidence type="ECO:0000256" key="1">
    <source>
        <dbReference type="ARBA" id="ARBA00004141"/>
    </source>
</evidence>
<dbReference type="NCBIfam" id="TIGR00367">
    <property type="entry name" value="calcium/sodium antiporter"/>
    <property type="match status" value="1"/>
</dbReference>
<feature type="transmembrane region" description="Helical" evidence="5">
    <location>
        <begin position="73"/>
        <end position="95"/>
    </location>
</feature>
<keyword evidence="2 5" id="KW-0812">Transmembrane</keyword>
<feature type="transmembrane region" description="Helical" evidence="5">
    <location>
        <begin position="275"/>
        <end position="292"/>
    </location>
</feature>
<feature type="transmembrane region" description="Helical" evidence="5">
    <location>
        <begin position="304"/>
        <end position="320"/>
    </location>
</feature>
<feature type="transmembrane region" description="Helical" evidence="5">
    <location>
        <begin position="107"/>
        <end position="125"/>
    </location>
</feature>
<sequence length="323" mass="34613">MVIPLLLIIVGFVLLIKGADFLVNGASSLAKRYNVSDIAIGLTVVAMGTSAPELVVNIISGSTGHNDVVFGNIIGSNIFNMFLILGISSVIYPLTVQKNALWKEVPYSLVATIVFFILVNDQLIFGAEENSASILDGIILLLMFGAFLFYVFQNMQRTGDLGGDMDEIEMYGSLKTAMLIIFGIAGLGGGGKLIVDNAILIAESVGISEKVIGLTILAAGTSLPELATTAVAAFHKKSDLAVGNIVGSNIFNLLLVLGATAAFNGPLAFDIDLNTDLYIIMIGTFMLFLFMFTLQKYKLDRAEGALYLLGFAAYIVFLYFNRM</sequence>
<feature type="domain" description="Sodium/calcium exchanger membrane region" evidence="6">
    <location>
        <begin position="5"/>
        <end position="152"/>
    </location>
</feature>
<dbReference type="RefSeq" id="WP_264136930.1">
    <property type="nucleotide sequence ID" value="NZ_JAOYOD010000001.1"/>
</dbReference>
<keyword evidence="4 5" id="KW-0472">Membrane</keyword>
<feature type="transmembrane region" description="Helical" evidence="5">
    <location>
        <begin position="241"/>
        <end position="263"/>
    </location>
</feature>
<evidence type="ECO:0000256" key="2">
    <source>
        <dbReference type="ARBA" id="ARBA00022692"/>
    </source>
</evidence>
<evidence type="ECO:0000256" key="5">
    <source>
        <dbReference type="SAM" id="Phobius"/>
    </source>
</evidence>
<feature type="transmembrane region" description="Helical" evidence="5">
    <location>
        <begin position="173"/>
        <end position="191"/>
    </location>
</feature>
<evidence type="ECO:0000313" key="8">
    <source>
        <dbReference type="Proteomes" id="UP001300692"/>
    </source>
</evidence>
<keyword evidence="8" id="KW-1185">Reference proteome</keyword>
<evidence type="ECO:0000313" key="7">
    <source>
        <dbReference type="EMBL" id="MCV9386145.1"/>
    </source>
</evidence>
<dbReference type="InterPro" id="IPR044880">
    <property type="entry name" value="NCX_ion-bd_dom_sf"/>
</dbReference>
<dbReference type="InterPro" id="IPR004837">
    <property type="entry name" value="NaCa_Exmemb"/>
</dbReference>
<gene>
    <name evidence="7" type="ORF">N7U62_05690</name>
</gene>
<dbReference type="Gene3D" id="1.20.1420.30">
    <property type="entry name" value="NCX, central ion-binding region"/>
    <property type="match status" value="2"/>
</dbReference>
<organism evidence="7 8">
    <name type="scientific">Reichenbachiella ulvae</name>
    <dbReference type="NCBI Taxonomy" id="2980104"/>
    <lineage>
        <taxon>Bacteria</taxon>
        <taxon>Pseudomonadati</taxon>
        <taxon>Bacteroidota</taxon>
        <taxon>Cytophagia</taxon>
        <taxon>Cytophagales</taxon>
        <taxon>Reichenbachiellaceae</taxon>
        <taxon>Reichenbachiella</taxon>
    </lineage>
</organism>
<dbReference type="InterPro" id="IPR004481">
    <property type="entry name" value="K/Na/Ca-exchanger"/>
</dbReference>